<dbReference type="Proteomes" id="UP000007635">
    <property type="component" value="Chromosome XVIII"/>
</dbReference>
<reference evidence="2 3" key="1">
    <citation type="journal article" date="2021" name="G3 (Bethesda)">
        <title>Improved contiguity of the threespine stickleback genome using long-read sequencing.</title>
        <authorList>
            <person name="Nath S."/>
            <person name="Shaw D.E."/>
            <person name="White M.A."/>
        </authorList>
    </citation>
    <scope>NUCLEOTIDE SEQUENCE [LARGE SCALE GENOMIC DNA]</scope>
    <source>
        <strain evidence="2 3">Lake Benthic</strain>
    </source>
</reference>
<proteinExistence type="predicted"/>
<reference evidence="2" key="2">
    <citation type="submission" date="2025-08" db="UniProtKB">
        <authorList>
            <consortium name="Ensembl"/>
        </authorList>
    </citation>
    <scope>IDENTIFICATION</scope>
</reference>
<evidence type="ECO:0000256" key="1">
    <source>
        <dbReference type="SAM" id="Phobius"/>
    </source>
</evidence>
<keyword evidence="3" id="KW-1185">Reference proteome</keyword>
<feature type="transmembrane region" description="Helical" evidence="1">
    <location>
        <begin position="21"/>
        <end position="48"/>
    </location>
</feature>
<sequence>MFCSNNRLLKMVIQVHLKLGLSSRLGVCAHTCAVLMGGVAFWCVFFALLQDYFLFLTVNLLWNSAQRCFYMMYFNLFKILYIYI</sequence>
<keyword evidence="1" id="KW-0812">Transmembrane</keyword>
<protein>
    <submittedName>
        <fullName evidence="2">Uncharacterized protein</fullName>
    </submittedName>
</protein>
<accession>A0AAQ4QTB0</accession>
<organism evidence="2 3">
    <name type="scientific">Gasterosteus aculeatus aculeatus</name>
    <name type="common">three-spined stickleback</name>
    <dbReference type="NCBI Taxonomy" id="481459"/>
    <lineage>
        <taxon>Eukaryota</taxon>
        <taxon>Metazoa</taxon>
        <taxon>Chordata</taxon>
        <taxon>Craniata</taxon>
        <taxon>Vertebrata</taxon>
        <taxon>Euteleostomi</taxon>
        <taxon>Actinopterygii</taxon>
        <taxon>Neopterygii</taxon>
        <taxon>Teleostei</taxon>
        <taxon>Neoteleostei</taxon>
        <taxon>Acanthomorphata</taxon>
        <taxon>Eupercaria</taxon>
        <taxon>Perciformes</taxon>
        <taxon>Cottioidei</taxon>
        <taxon>Gasterosteales</taxon>
        <taxon>Gasterosteidae</taxon>
        <taxon>Gasterosteus</taxon>
    </lineage>
</organism>
<keyword evidence="1" id="KW-1133">Transmembrane helix</keyword>
<evidence type="ECO:0000313" key="3">
    <source>
        <dbReference type="Proteomes" id="UP000007635"/>
    </source>
</evidence>
<dbReference type="Ensembl" id="ENSGACT00000065928.1">
    <property type="protein sequence ID" value="ENSGACP00000054120.1"/>
    <property type="gene ID" value="ENSGACG00000029034.1"/>
</dbReference>
<reference evidence="2" key="3">
    <citation type="submission" date="2025-09" db="UniProtKB">
        <authorList>
            <consortium name="Ensembl"/>
        </authorList>
    </citation>
    <scope>IDENTIFICATION</scope>
</reference>
<dbReference type="AlphaFoldDB" id="A0AAQ4QTB0"/>
<name>A0AAQ4QTB0_GASAC</name>
<keyword evidence="1" id="KW-0472">Membrane</keyword>
<evidence type="ECO:0000313" key="2">
    <source>
        <dbReference type="Ensembl" id="ENSGACP00000054120.1"/>
    </source>
</evidence>
<feature type="transmembrane region" description="Helical" evidence="1">
    <location>
        <begin position="60"/>
        <end position="83"/>
    </location>
</feature>